<dbReference type="Pfam" id="PF00300">
    <property type="entry name" value="His_Phos_1"/>
    <property type="match status" value="1"/>
</dbReference>
<dbReference type="InterPro" id="IPR013078">
    <property type="entry name" value="His_Pase_superF_clade-1"/>
</dbReference>
<dbReference type="Proteomes" id="UP001204562">
    <property type="component" value="Unassembled WGS sequence"/>
</dbReference>
<evidence type="ECO:0000313" key="3">
    <source>
        <dbReference type="Proteomes" id="UP001204562"/>
    </source>
</evidence>
<name>A0AAW5JVM6_9FIRM</name>
<sequence length="208" mass="23010">MRRVCLIRHGATRANEARLYCGSSDLPLSDRGLAELLHLREAAGYPERAGYSVYTSGMVRTEQTLEALFGPVAHQVEPDLRELDFGVFELHSYEELAERADYQTWISGDNENQRCPGGESGREMTARVWRAFWRLVGAGDALIVTHGGPIAAIMAGLFPGEGKNRFQWQSAPGHGYQIELEADGGGLAPRTYRPIPESRPLDHKKGSD</sequence>
<dbReference type="InterPro" id="IPR050275">
    <property type="entry name" value="PGM_Phosphatase"/>
</dbReference>
<dbReference type="Gene3D" id="3.40.50.1240">
    <property type="entry name" value="Phosphoglycerate mutase-like"/>
    <property type="match status" value="1"/>
</dbReference>
<feature type="compositionally biased region" description="Basic and acidic residues" evidence="1">
    <location>
        <begin position="199"/>
        <end position="208"/>
    </location>
</feature>
<evidence type="ECO:0000256" key="1">
    <source>
        <dbReference type="SAM" id="MobiDB-lite"/>
    </source>
</evidence>
<dbReference type="SUPFAM" id="SSF53254">
    <property type="entry name" value="Phosphoglycerate mutase-like"/>
    <property type="match status" value="1"/>
</dbReference>
<dbReference type="SMART" id="SM00855">
    <property type="entry name" value="PGAM"/>
    <property type="match status" value="1"/>
</dbReference>
<organism evidence="2 3">
    <name type="scientific">Intestinimonas massiliensis</name>
    <name type="common">ex Afouda et al. 2020</name>
    <dbReference type="NCBI Taxonomy" id="1673721"/>
    <lineage>
        <taxon>Bacteria</taxon>
        <taxon>Bacillati</taxon>
        <taxon>Bacillota</taxon>
        <taxon>Clostridia</taxon>
        <taxon>Eubacteriales</taxon>
        <taxon>Intestinimonas</taxon>
    </lineage>
</organism>
<gene>
    <name evidence="2" type="ORF">NE579_14445</name>
</gene>
<dbReference type="AlphaFoldDB" id="A0AAW5JVM6"/>
<dbReference type="CDD" id="cd07067">
    <property type="entry name" value="HP_PGM_like"/>
    <property type="match status" value="1"/>
</dbReference>
<reference evidence="2" key="1">
    <citation type="submission" date="2022-06" db="EMBL/GenBank/DDBJ databases">
        <title>Isolation of gut microbiota from human fecal samples.</title>
        <authorList>
            <person name="Pamer E.G."/>
            <person name="Barat B."/>
            <person name="Waligurski E."/>
            <person name="Medina S."/>
            <person name="Paddock L."/>
            <person name="Mostad J."/>
        </authorList>
    </citation>
    <scope>NUCLEOTIDE SEQUENCE</scope>
    <source>
        <strain evidence="2">DFI.9.91</strain>
    </source>
</reference>
<evidence type="ECO:0000313" key="2">
    <source>
        <dbReference type="EMBL" id="MCQ4771643.1"/>
    </source>
</evidence>
<dbReference type="RefSeq" id="WP_256304754.1">
    <property type="nucleotide sequence ID" value="NZ_JANFYS010000039.1"/>
</dbReference>
<feature type="region of interest" description="Disordered" evidence="1">
    <location>
        <begin position="184"/>
        <end position="208"/>
    </location>
</feature>
<dbReference type="EMBL" id="JANFYS010000039">
    <property type="protein sequence ID" value="MCQ4771643.1"/>
    <property type="molecule type" value="Genomic_DNA"/>
</dbReference>
<dbReference type="InterPro" id="IPR029033">
    <property type="entry name" value="His_PPase_superfam"/>
</dbReference>
<dbReference type="GO" id="GO:0016791">
    <property type="term" value="F:phosphatase activity"/>
    <property type="evidence" value="ECO:0007669"/>
    <property type="project" value="TreeGrafter"/>
</dbReference>
<dbReference type="PANTHER" id="PTHR48100">
    <property type="entry name" value="BROAD-SPECIFICITY PHOSPHATASE YOR283W-RELATED"/>
    <property type="match status" value="1"/>
</dbReference>
<proteinExistence type="predicted"/>
<protein>
    <submittedName>
        <fullName evidence="2">Histidine phosphatase family protein</fullName>
    </submittedName>
</protein>
<comment type="caution">
    <text evidence="2">The sequence shown here is derived from an EMBL/GenBank/DDBJ whole genome shotgun (WGS) entry which is preliminary data.</text>
</comment>
<accession>A0AAW5JVM6</accession>